<evidence type="ECO:0000313" key="4">
    <source>
        <dbReference type="EMBL" id="RGT06498.1"/>
    </source>
</evidence>
<reference evidence="4 5" key="1">
    <citation type="submission" date="2018-08" db="EMBL/GenBank/DDBJ databases">
        <title>A genome reference for cultivated species of the human gut microbiota.</title>
        <authorList>
            <person name="Zou Y."/>
            <person name="Xue W."/>
            <person name="Luo G."/>
        </authorList>
    </citation>
    <scope>NUCLEOTIDE SEQUENCE [LARGE SCALE GENOMIC DNA]</scope>
    <source>
        <strain evidence="4 5">AF19-4AC</strain>
    </source>
</reference>
<dbReference type="RefSeq" id="WP_118146229.1">
    <property type="nucleotide sequence ID" value="NZ_QRWH01000024.1"/>
</dbReference>
<keyword evidence="3" id="KW-0732">Signal</keyword>
<evidence type="ECO:0000256" key="3">
    <source>
        <dbReference type="SAM" id="SignalP"/>
    </source>
</evidence>
<dbReference type="InterPro" id="IPR025584">
    <property type="entry name" value="Cthe_2159"/>
</dbReference>
<keyword evidence="2" id="KW-1133">Transmembrane helix</keyword>
<gene>
    <name evidence="4" type="ORF">DWX53_15505</name>
</gene>
<sequence length="780" mass="83043">MKKMKKKAWACLMALAIALTMLPGMAVKAEAATGYGIWVGDTEVTSECTSGNGWSYDAETGTLTLDNFYYKGDGKTPDSSNRGGICVLRPNSANQSPATLYIKLQGNNYIENTSKRSYWNAGIFSYSDLVISGEGSLTVKGGTGGTSHGISGQNLIIESGTIEAEGRASAGSSGIYMDGDVTVNGGKVTASADNSTSSVSRGIECDGSFIMNGGEVTATAKNAKSTGYGIEADYNIICKGGILKAGGETQALYSHTNSYPEGYAKGKEYPGKKTLTAADFTFYAPSDLIYDKRGKESKVVFNGDNDCGDITVKYYDADNKLVDGLPTEVGGPYTVKIDVAENDEYDGATDLTDSAWKFVIKYGEATSDMYTVSGINAAGWAKDKVIITGTGDNKVAKESTYHFADSTDFGGIETDNGNVTIFVQSVSGKVYRRYLTYKLDKTAPIIDGLEDGKVYCGTSKEFSVSDALSGLAEVKDGEESLGAGGTYQLAAGTHTITATDLAGNSTTVNVEVNGEHEYKNVEYIWNAGNTECKAHVVCKNCGQEVDETATVTSEVTQKQTCELPEKTLYTATFNNTAFAVQQKKVQTKEAAGHTAGDWIVDKEATVTEAGSRHRECTVCRTVLETEAIAKLPTPAPVTYKIIEGADGTYALNADGTYTIRANGEFSKFVSVEMDGKVVDSKNYTAKSGSTIITFSKEYMSSLSAGKHTVKVNFTDGSAETTLTVAQKDTKDTGKTDVGKKSASKSAKTGDNSNLIAWFILLAASVCIVGSLRVIRRQRRR</sequence>
<dbReference type="SUPFAM" id="SSF81296">
    <property type="entry name" value="E set domains"/>
    <property type="match status" value="1"/>
</dbReference>
<accession>A0A412MA93</accession>
<name>A0A412MA93_9FIRM</name>
<feature type="chain" id="PRO_5038503179" evidence="3">
    <location>
        <begin position="27"/>
        <end position="780"/>
    </location>
</feature>
<dbReference type="Pfam" id="PF14262">
    <property type="entry name" value="Cthe_2159"/>
    <property type="match status" value="1"/>
</dbReference>
<keyword evidence="2" id="KW-0472">Membrane</keyword>
<dbReference type="Proteomes" id="UP000283630">
    <property type="component" value="Unassembled WGS sequence"/>
</dbReference>
<comment type="caution">
    <text evidence="4">The sequence shown here is derived from an EMBL/GenBank/DDBJ whole genome shotgun (WGS) entry which is preliminary data.</text>
</comment>
<feature type="signal peptide" evidence="3">
    <location>
        <begin position="1"/>
        <end position="26"/>
    </location>
</feature>
<dbReference type="Gene3D" id="2.60.40.10">
    <property type="entry name" value="Immunoglobulins"/>
    <property type="match status" value="1"/>
</dbReference>
<feature type="region of interest" description="Disordered" evidence="1">
    <location>
        <begin position="728"/>
        <end position="748"/>
    </location>
</feature>
<organism evidence="4 5">
    <name type="scientific">Dorea formicigenerans</name>
    <dbReference type="NCBI Taxonomy" id="39486"/>
    <lineage>
        <taxon>Bacteria</taxon>
        <taxon>Bacillati</taxon>
        <taxon>Bacillota</taxon>
        <taxon>Clostridia</taxon>
        <taxon>Lachnospirales</taxon>
        <taxon>Lachnospiraceae</taxon>
        <taxon>Dorea</taxon>
    </lineage>
</organism>
<proteinExistence type="predicted"/>
<protein>
    <submittedName>
        <fullName evidence="4">Carbohydrate-binding domain-containing protein</fullName>
    </submittedName>
</protein>
<dbReference type="AlphaFoldDB" id="A0A412MA93"/>
<evidence type="ECO:0000256" key="2">
    <source>
        <dbReference type="SAM" id="Phobius"/>
    </source>
</evidence>
<keyword evidence="2" id="KW-0812">Transmembrane</keyword>
<dbReference type="EMBL" id="QRWH01000024">
    <property type="protein sequence ID" value="RGT06498.1"/>
    <property type="molecule type" value="Genomic_DNA"/>
</dbReference>
<dbReference type="InterPro" id="IPR014756">
    <property type="entry name" value="Ig_E-set"/>
</dbReference>
<feature type="transmembrane region" description="Helical" evidence="2">
    <location>
        <begin position="754"/>
        <end position="774"/>
    </location>
</feature>
<evidence type="ECO:0000313" key="5">
    <source>
        <dbReference type="Proteomes" id="UP000283630"/>
    </source>
</evidence>
<dbReference type="InterPro" id="IPR013783">
    <property type="entry name" value="Ig-like_fold"/>
</dbReference>
<feature type="compositionally biased region" description="Basic and acidic residues" evidence="1">
    <location>
        <begin position="728"/>
        <end position="739"/>
    </location>
</feature>
<evidence type="ECO:0000256" key="1">
    <source>
        <dbReference type="SAM" id="MobiDB-lite"/>
    </source>
</evidence>